<evidence type="ECO:0000256" key="1">
    <source>
        <dbReference type="ARBA" id="ARBA00022679"/>
    </source>
</evidence>
<dbReference type="Proteomes" id="UP000253420">
    <property type="component" value="Unassembled WGS sequence"/>
</dbReference>
<evidence type="ECO:0000313" key="5">
    <source>
        <dbReference type="Proteomes" id="UP000253420"/>
    </source>
</evidence>
<dbReference type="PANTHER" id="PTHR43877">
    <property type="entry name" value="AMINOALKYLPHOSPHONATE N-ACETYLTRANSFERASE-RELATED-RELATED"/>
    <property type="match status" value="1"/>
</dbReference>
<keyword evidence="5" id="KW-1185">Reference proteome</keyword>
<accession>A0A368JW42</accession>
<dbReference type="PROSITE" id="PS51186">
    <property type="entry name" value="GNAT"/>
    <property type="match status" value="1"/>
</dbReference>
<gene>
    <name evidence="4" type="ORF">DUT91_24635</name>
</gene>
<proteinExistence type="predicted"/>
<dbReference type="InterPro" id="IPR050832">
    <property type="entry name" value="Bact_Acetyltransf"/>
</dbReference>
<dbReference type="Gene3D" id="3.40.630.30">
    <property type="match status" value="1"/>
</dbReference>
<reference evidence="4 5" key="1">
    <citation type="submission" date="2018-07" db="EMBL/GenBank/DDBJ databases">
        <title>The draft genome of Phyllobacterium salinisoli.</title>
        <authorList>
            <person name="Liu L."/>
            <person name="Li L."/>
            <person name="Zhang X."/>
            <person name="Liang L."/>
        </authorList>
    </citation>
    <scope>NUCLEOTIDE SEQUENCE [LARGE SCALE GENOMIC DNA]</scope>
    <source>
        <strain evidence="4 5">LLAN61</strain>
    </source>
</reference>
<dbReference type="Pfam" id="PF00583">
    <property type="entry name" value="Acetyltransf_1"/>
    <property type="match status" value="1"/>
</dbReference>
<dbReference type="AlphaFoldDB" id="A0A368JW42"/>
<dbReference type="InterPro" id="IPR016181">
    <property type="entry name" value="Acyl_CoA_acyltransferase"/>
</dbReference>
<comment type="caution">
    <text evidence="4">The sequence shown here is derived from an EMBL/GenBank/DDBJ whole genome shotgun (WGS) entry which is preliminary data.</text>
</comment>
<keyword evidence="1 4" id="KW-0808">Transferase</keyword>
<dbReference type="OrthoDB" id="9799154at2"/>
<keyword evidence="2" id="KW-0012">Acyltransferase</keyword>
<dbReference type="EMBL" id="QOZG01000057">
    <property type="protein sequence ID" value="RCS21367.1"/>
    <property type="molecule type" value="Genomic_DNA"/>
</dbReference>
<evidence type="ECO:0000259" key="3">
    <source>
        <dbReference type="PROSITE" id="PS51186"/>
    </source>
</evidence>
<dbReference type="SUPFAM" id="SSF55729">
    <property type="entry name" value="Acyl-CoA N-acyltransferases (Nat)"/>
    <property type="match status" value="1"/>
</dbReference>
<evidence type="ECO:0000256" key="2">
    <source>
        <dbReference type="ARBA" id="ARBA00023315"/>
    </source>
</evidence>
<dbReference type="CDD" id="cd04301">
    <property type="entry name" value="NAT_SF"/>
    <property type="match status" value="1"/>
</dbReference>
<sequence length="178" mass="19516">MEIHRATADDALAIAKVHVRSWHETYTGLLPQAMLDSLSVENRSTSWKNILSSPQSFPSTAAFVACRENEVVGFGACNIQRTEELRAAGFDGEISALYVLHDEQGKGTGKALVKAMADELKSRSLRGGSVWVLRQNINACGFYEHCGGRVAGEKKDVRPGVTLEEIAYGWRSIDDMSK</sequence>
<dbReference type="RefSeq" id="WP_114443014.1">
    <property type="nucleotide sequence ID" value="NZ_QOZG01000057.1"/>
</dbReference>
<dbReference type="InterPro" id="IPR000182">
    <property type="entry name" value="GNAT_dom"/>
</dbReference>
<organism evidence="4 5">
    <name type="scientific">Phyllobacterium salinisoli</name>
    <dbReference type="NCBI Taxonomy" id="1899321"/>
    <lineage>
        <taxon>Bacteria</taxon>
        <taxon>Pseudomonadati</taxon>
        <taxon>Pseudomonadota</taxon>
        <taxon>Alphaproteobacteria</taxon>
        <taxon>Hyphomicrobiales</taxon>
        <taxon>Phyllobacteriaceae</taxon>
        <taxon>Phyllobacterium</taxon>
    </lineage>
</organism>
<name>A0A368JW42_9HYPH</name>
<dbReference type="GO" id="GO:0016747">
    <property type="term" value="F:acyltransferase activity, transferring groups other than amino-acyl groups"/>
    <property type="evidence" value="ECO:0007669"/>
    <property type="project" value="InterPro"/>
</dbReference>
<feature type="domain" description="N-acetyltransferase" evidence="3">
    <location>
        <begin position="1"/>
        <end position="169"/>
    </location>
</feature>
<evidence type="ECO:0000313" key="4">
    <source>
        <dbReference type="EMBL" id="RCS21367.1"/>
    </source>
</evidence>
<protein>
    <submittedName>
        <fullName evidence="4">GNAT family N-acetyltransferase</fullName>
    </submittedName>
</protein>